<evidence type="ECO:0000256" key="1">
    <source>
        <dbReference type="ARBA" id="ARBA00009067"/>
    </source>
</evidence>
<feature type="transmembrane region" description="Helical" evidence="2">
    <location>
        <begin position="40"/>
        <end position="59"/>
    </location>
</feature>
<dbReference type="Pfam" id="PF02517">
    <property type="entry name" value="Rce1-like"/>
    <property type="match status" value="1"/>
</dbReference>
<feature type="transmembrane region" description="Helical" evidence="2">
    <location>
        <begin position="118"/>
        <end position="139"/>
    </location>
</feature>
<organism evidence="4 5">
    <name type="scientific">Enterococcus durans</name>
    <dbReference type="NCBI Taxonomy" id="53345"/>
    <lineage>
        <taxon>Bacteria</taxon>
        <taxon>Bacillati</taxon>
        <taxon>Bacillota</taxon>
        <taxon>Bacilli</taxon>
        <taxon>Lactobacillales</taxon>
        <taxon>Enterococcaceae</taxon>
        <taxon>Enterococcus</taxon>
    </lineage>
</organism>
<feature type="domain" description="CAAX prenyl protease 2/Lysostaphin resistance protein A-like" evidence="3">
    <location>
        <begin position="122"/>
        <end position="212"/>
    </location>
</feature>
<keyword evidence="2" id="KW-1133">Transmembrane helix</keyword>
<dbReference type="GO" id="GO:0004175">
    <property type="term" value="F:endopeptidase activity"/>
    <property type="evidence" value="ECO:0007669"/>
    <property type="project" value="UniProtKB-ARBA"/>
</dbReference>
<proteinExistence type="inferred from homology"/>
<dbReference type="Proteomes" id="UP000326078">
    <property type="component" value="Unassembled WGS sequence"/>
</dbReference>
<dbReference type="PANTHER" id="PTHR36435">
    <property type="entry name" value="SLR1288 PROTEIN"/>
    <property type="match status" value="1"/>
</dbReference>
<reference evidence="4 5" key="1">
    <citation type="submission" date="2019-09" db="EMBL/GenBank/DDBJ databases">
        <title>Vancomyinc resistant enterococci isolated from farm animals in Switzerland.</title>
        <authorList>
            <person name="Stevens M.J.A."/>
            <person name="Stephan R."/>
            <person name="Morach M."/>
            <person name="Nuesch-Inderbinen M."/>
        </authorList>
    </citation>
    <scope>NUCLEOTIDE SEQUENCE [LARGE SCALE GENOMIC DNA]</scope>
    <source>
        <strain evidence="4 5">GH27</strain>
    </source>
</reference>
<dbReference type="GO" id="GO:0080120">
    <property type="term" value="P:CAAX-box protein maturation"/>
    <property type="evidence" value="ECO:0007669"/>
    <property type="project" value="UniProtKB-ARBA"/>
</dbReference>
<gene>
    <name evidence="4" type="ORF">F6X95_01315</name>
</gene>
<dbReference type="InterPro" id="IPR003675">
    <property type="entry name" value="Rce1/LyrA-like_dom"/>
</dbReference>
<dbReference type="RefSeq" id="WP_151026494.1">
    <property type="nucleotide sequence ID" value="NZ_SJOV01000006.1"/>
</dbReference>
<name>A0A5N0Z281_9ENTE</name>
<feature type="transmembrane region" description="Helical" evidence="2">
    <location>
        <begin position="7"/>
        <end position="34"/>
    </location>
</feature>
<protein>
    <submittedName>
        <fullName evidence="4">CPBP family intramembrane metalloprotease</fullName>
    </submittedName>
</protein>
<sequence>MERKKRLLILYIFLLIMIPRLCLLPLATFLAIDYDTLNEWYFFIVTSLLALLAVYLYWPKLKSDWQRKKQTGISFIFTGFIGFLMIFLFTFLSFMFFHQGSLEKSANQTNLENLSHPLIAHLMPLCVVFFGPLLEELLFRGYVFSEMKRKCSTFPAFLCSVLLFTLIHLNNLQEIRSLLPYFSIGVITTLSYSRKNENIYYPLSIHIMNNLIAQILIWSQ</sequence>
<dbReference type="InterPro" id="IPR052710">
    <property type="entry name" value="CAAX_protease"/>
</dbReference>
<keyword evidence="4" id="KW-0645">Protease</keyword>
<keyword evidence="2" id="KW-0812">Transmembrane</keyword>
<evidence type="ECO:0000259" key="3">
    <source>
        <dbReference type="Pfam" id="PF02517"/>
    </source>
</evidence>
<keyword evidence="4" id="KW-0482">Metalloprotease</keyword>
<evidence type="ECO:0000313" key="4">
    <source>
        <dbReference type="EMBL" id="KAA9208753.1"/>
    </source>
</evidence>
<dbReference type="GO" id="GO:0006508">
    <property type="term" value="P:proteolysis"/>
    <property type="evidence" value="ECO:0007669"/>
    <property type="project" value="UniProtKB-KW"/>
</dbReference>
<dbReference type="GO" id="GO:0008237">
    <property type="term" value="F:metallopeptidase activity"/>
    <property type="evidence" value="ECO:0007669"/>
    <property type="project" value="UniProtKB-KW"/>
</dbReference>
<dbReference type="PANTHER" id="PTHR36435:SF1">
    <property type="entry name" value="CAAX AMINO TERMINAL PROTEASE FAMILY PROTEIN"/>
    <property type="match status" value="1"/>
</dbReference>
<accession>A0A5N0Z281</accession>
<keyword evidence="4" id="KW-0378">Hydrolase</keyword>
<comment type="caution">
    <text evidence="4">The sequence shown here is derived from an EMBL/GenBank/DDBJ whole genome shotgun (WGS) entry which is preliminary data.</text>
</comment>
<evidence type="ECO:0000256" key="2">
    <source>
        <dbReference type="SAM" id="Phobius"/>
    </source>
</evidence>
<dbReference type="EMBL" id="VYUT01000001">
    <property type="protein sequence ID" value="KAA9208753.1"/>
    <property type="molecule type" value="Genomic_DNA"/>
</dbReference>
<feature type="transmembrane region" description="Helical" evidence="2">
    <location>
        <begin position="71"/>
        <end position="98"/>
    </location>
</feature>
<feature type="transmembrane region" description="Helical" evidence="2">
    <location>
        <begin position="151"/>
        <end position="169"/>
    </location>
</feature>
<keyword evidence="2" id="KW-0472">Membrane</keyword>
<evidence type="ECO:0000313" key="5">
    <source>
        <dbReference type="Proteomes" id="UP000326078"/>
    </source>
</evidence>
<comment type="similarity">
    <text evidence="1">Belongs to the UPF0177 family.</text>
</comment>
<dbReference type="AlphaFoldDB" id="A0A5N0Z281"/>